<name>A0A0N4VMQ6_ENTVE</name>
<feature type="compositionally biased region" description="Basic and acidic residues" evidence="1">
    <location>
        <begin position="19"/>
        <end position="34"/>
    </location>
</feature>
<proteinExistence type="predicted"/>
<evidence type="ECO:0000313" key="4">
    <source>
        <dbReference type="WBParaSite" id="EVEC_0001223301-mRNA-1"/>
    </source>
</evidence>
<reference evidence="4" key="1">
    <citation type="submission" date="2017-02" db="UniProtKB">
        <authorList>
            <consortium name="WormBaseParasite"/>
        </authorList>
    </citation>
    <scope>IDENTIFICATION</scope>
</reference>
<organism evidence="4">
    <name type="scientific">Enterobius vermicularis</name>
    <name type="common">Human pinworm</name>
    <dbReference type="NCBI Taxonomy" id="51028"/>
    <lineage>
        <taxon>Eukaryota</taxon>
        <taxon>Metazoa</taxon>
        <taxon>Ecdysozoa</taxon>
        <taxon>Nematoda</taxon>
        <taxon>Chromadorea</taxon>
        <taxon>Rhabditida</taxon>
        <taxon>Spirurina</taxon>
        <taxon>Oxyuridomorpha</taxon>
        <taxon>Oxyuroidea</taxon>
        <taxon>Oxyuridae</taxon>
        <taxon>Enterobius</taxon>
    </lineage>
</organism>
<protein>
    <submittedName>
        <fullName evidence="2 4">Uncharacterized protein</fullName>
    </submittedName>
</protein>
<dbReference type="AlphaFoldDB" id="A0A0N4VMQ6"/>
<dbReference type="WBParaSite" id="EVEC_0001223301-mRNA-1">
    <property type="protein sequence ID" value="EVEC_0001223301-mRNA-1"/>
    <property type="gene ID" value="EVEC_0001223301"/>
</dbReference>
<evidence type="ECO:0000313" key="3">
    <source>
        <dbReference type="Proteomes" id="UP000274131"/>
    </source>
</evidence>
<feature type="region of interest" description="Disordered" evidence="1">
    <location>
        <begin position="1"/>
        <end position="93"/>
    </location>
</feature>
<feature type="compositionally biased region" description="Basic and acidic residues" evidence="1">
    <location>
        <begin position="67"/>
        <end position="82"/>
    </location>
</feature>
<feature type="compositionally biased region" description="Basic and acidic residues" evidence="1">
    <location>
        <begin position="41"/>
        <end position="58"/>
    </location>
</feature>
<evidence type="ECO:0000313" key="2">
    <source>
        <dbReference type="EMBL" id="VDD96701.1"/>
    </source>
</evidence>
<evidence type="ECO:0000256" key="1">
    <source>
        <dbReference type="SAM" id="MobiDB-lite"/>
    </source>
</evidence>
<sequence length="93" mass="10497">MNHRNCDDLQPVKTSRSGRTNDERTGSRANDERAIGGTTEEQSKELPPVRRAVSERANQRARTRLRQTSERINDANSRRTDSDNGGQLDFVVS</sequence>
<reference evidence="2 3" key="2">
    <citation type="submission" date="2018-10" db="EMBL/GenBank/DDBJ databases">
        <authorList>
            <consortium name="Pathogen Informatics"/>
        </authorList>
    </citation>
    <scope>NUCLEOTIDE SEQUENCE [LARGE SCALE GENOMIC DNA]</scope>
</reference>
<keyword evidence="3" id="KW-1185">Reference proteome</keyword>
<gene>
    <name evidence="2" type="ORF">EVEC_LOCUS11452</name>
</gene>
<dbReference type="Proteomes" id="UP000274131">
    <property type="component" value="Unassembled WGS sequence"/>
</dbReference>
<accession>A0A0N4VMQ6</accession>
<dbReference type="EMBL" id="UXUI01012085">
    <property type="protein sequence ID" value="VDD96701.1"/>
    <property type="molecule type" value="Genomic_DNA"/>
</dbReference>